<feature type="compositionally biased region" description="Basic and acidic residues" evidence="2">
    <location>
        <begin position="184"/>
        <end position="209"/>
    </location>
</feature>
<gene>
    <name evidence="3" type="ORF">KBTEX_01683</name>
</gene>
<dbReference type="EMBL" id="MN079100">
    <property type="protein sequence ID" value="QEA05362.1"/>
    <property type="molecule type" value="Genomic_DNA"/>
</dbReference>
<feature type="region of interest" description="Disordered" evidence="2">
    <location>
        <begin position="166"/>
        <end position="236"/>
    </location>
</feature>
<dbReference type="AlphaFoldDB" id="A0A5B8RD41"/>
<accession>A0A5B8RD41</accession>
<reference evidence="3" key="1">
    <citation type="submission" date="2019-06" db="EMBL/GenBank/DDBJ databases">
        <authorList>
            <person name="Murdoch R.W."/>
            <person name="Fathepure B."/>
        </authorList>
    </citation>
    <scope>NUCLEOTIDE SEQUENCE</scope>
</reference>
<evidence type="ECO:0000256" key="1">
    <source>
        <dbReference type="SAM" id="Coils"/>
    </source>
</evidence>
<proteinExistence type="predicted"/>
<sequence>MGSKVRESVTGLGKALRGLRERIEAIDDELDRLLAEREAIRSAPVTREEAIAELDRTLAEWAERGRREVRSQVNRLAAGADFEVEKLFREPAREGWTPAVEPLAALLGDRIREAAVAEIEASNRYRDDALPADQRRQRIAEIDQKADALEAERRTLIDEMRAAGFDVQEVDETPPPAPFQGEVIEARTEGRKLDEAERASLDASDERNAVPEPDLDADPVDHFLTVEPPPKGSDRE</sequence>
<evidence type="ECO:0000256" key="2">
    <source>
        <dbReference type="SAM" id="MobiDB-lite"/>
    </source>
</evidence>
<name>A0A5B8RD41_9ZZZZ</name>
<feature type="compositionally biased region" description="Pro residues" evidence="2">
    <location>
        <begin position="227"/>
        <end position="236"/>
    </location>
</feature>
<feature type="coiled-coil region" evidence="1">
    <location>
        <begin position="132"/>
        <end position="159"/>
    </location>
</feature>
<protein>
    <submittedName>
        <fullName evidence="3">Uncharacterized protein</fullName>
    </submittedName>
</protein>
<evidence type="ECO:0000313" key="3">
    <source>
        <dbReference type="EMBL" id="QEA05362.1"/>
    </source>
</evidence>
<organism evidence="3">
    <name type="scientific">uncultured organism</name>
    <dbReference type="NCBI Taxonomy" id="155900"/>
    <lineage>
        <taxon>unclassified sequences</taxon>
        <taxon>environmental samples</taxon>
    </lineage>
</organism>
<keyword evidence="1" id="KW-0175">Coiled coil</keyword>
<feature type="coiled-coil region" evidence="1">
    <location>
        <begin position="16"/>
        <end position="43"/>
    </location>
</feature>